<dbReference type="PANTHER" id="PTHR48100:SF59">
    <property type="entry name" value="ADENOSYLCOBALAMIN_ALPHA-RIBAZOLE PHOSPHATASE"/>
    <property type="match status" value="1"/>
</dbReference>
<dbReference type="GO" id="GO:0016791">
    <property type="term" value="F:phosphatase activity"/>
    <property type="evidence" value="ECO:0007669"/>
    <property type="project" value="TreeGrafter"/>
</dbReference>
<dbReference type="PANTHER" id="PTHR48100">
    <property type="entry name" value="BROAD-SPECIFICITY PHOSPHATASE YOR283W-RELATED"/>
    <property type="match status" value="1"/>
</dbReference>
<dbReference type="Proteomes" id="UP000277864">
    <property type="component" value="Unassembled WGS sequence"/>
</dbReference>
<keyword evidence="4" id="KW-1185">Reference proteome</keyword>
<feature type="binding site" evidence="2">
    <location>
        <position position="57"/>
    </location>
    <ligand>
        <name>substrate</name>
    </ligand>
</feature>
<organism evidence="3 4">
    <name type="scientific">Vagococcus humatus</name>
    <dbReference type="NCBI Taxonomy" id="1889241"/>
    <lineage>
        <taxon>Bacteria</taxon>
        <taxon>Bacillati</taxon>
        <taxon>Bacillota</taxon>
        <taxon>Bacilli</taxon>
        <taxon>Lactobacillales</taxon>
        <taxon>Enterococcaceae</taxon>
        <taxon>Vagococcus</taxon>
    </lineage>
</organism>
<comment type="caution">
    <text evidence="3">The sequence shown here is derived from an EMBL/GenBank/DDBJ whole genome shotgun (WGS) entry which is preliminary data.</text>
</comment>
<evidence type="ECO:0000313" key="4">
    <source>
        <dbReference type="Proteomes" id="UP000277864"/>
    </source>
</evidence>
<dbReference type="SUPFAM" id="SSF53254">
    <property type="entry name" value="Phosphoglycerate mutase-like"/>
    <property type="match status" value="1"/>
</dbReference>
<feature type="active site" description="Proton donor/acceptor" evidence="1">
    <location>
        <position position="79"/>
    </location>
</feature>
<evidence type="ECO:0000313" key="3">
    <source>
        <dbReference type="EMBL" id="RST90299.1"/>
    </source>
</evidence>
<dbReference type="InterPro" id="IPR013078">
    <property type="entry name" value="His_Pase_superF_clade-1"/>
</dbReference>
<feature type="active site" description="Tele-phosphohistidine intermediate" evidence="1">
    <location>
        <position position="8"/>
    </location>
</feature>
<dbReference type="SMART" id="SM00855">
    <property type="entry name" value="PGAM"/>
    <property type="match status" value="1"/>
</dbReference>
<dbReference type="Gene3D" id="3.40.50.1240">
    <property type="entry name" value="Phosphoglycerate mutase-like"/>
    <property type="match status" value="1"/>
</dbReference>
<dbReference type="GO" id="GO:0005737">
    <property type="term" value="C:cytoplasm"/>
    <property type="evidence" value="ECO:0007669"/>
    <property type="project" value="TreeGrafter"/>
</dbReference>
<protein>
    <submittedName>
        <fullName evidence="3">Histidine phosphatase family protein</fullName>
    </submittedName>
</protein>
<reference evidence="3 4" key="1">
    <citation type="submission" date="2018-03" db="EMBL/GenBank/DDBJ databases">
        <authorList>
            <person name="Gulvik C.A."/>
        </authorList>
    </citation>
    <scope>NUCLEOTIDE SEQUENCE [LARGE SCALE GENOMIC DNA]</scope>
    <source>
        <strain evidence="3 4">JCM 31581</strain>
    </source>
</reference>
<dbReference type="InterPro" id="IPR050275">
    <property type="entry name" value="PGM_Phosphatase"/>
</dbReference>
<sequence length="193" mass="22291">MKIILIRHGETDYNAKKCFYGRLDVSINQTGQDQARQLATKLASCHPDRLITSQLVRTKETASLIFPTYTQEANSSLNEKGFGNWEGKTANQIEACYKDDWQAWLEDPLGYTPATVEPFSSFKQRVLTGIASYLVEPTEPEAVYVFVLHLGVIRLLLSEWFPNYSFWDIQLDQGNYTLLDYQPDKWRVLNWNI</sequence>
<dbReference type="EMBL" id="PXZH01000001">
    <property type="protein sequence ID" value="RST90299.1"/>
    <property type="molecule type" value="Genomic_DNA"/>
</dbReference>
<dbReference type="PROSITE" id="PS00175">
    <property type="entry name" value="PG_MUTASE"/>
    <property type="match status" value="1"/>
</dbReference>
<proteinExistence type="predicted"/>
<dbReference type="Pfam" id="PF00300">
    <property type="entry name" value="His_Phos_1"/>
    <property type="match status" value="1"/>
</dbReference>
<gene>
    <name evidence="3" type="ORF">C7P63_04295</name>
</gene>
<evidence type="ECO:0000256" key="1">
    <source>
        <dbReference type="PIRSR" id="PIRSR613078-1"/>
    </source>
</evidence>
<feature type="binding site" evidence="2">
    <location>
        <begin position="7"/>
        <end position="14"/>
    </location>
    <ligand>
        <name>substrate</name>
    </ligand>
</feature>
<dbReference type="InterPro" id="IPR029033">
    <property type="entry name" value="His_PPase_superfam"/>
</dbReference>
<dbReference type="CDD" id="cd07067">
    <property type="entry name" value="HP_PGM_like"/>
    <property type="match status" value="1"/>
</dbReference>
<dbReference type="InterPro" id="IPR001345">
    <property type="entry name" value="PG/BPGM_mutase_AS"/>
</dbReference>
<dbReference type="RefSeq" id="WP_125942912.1">
    <property type="nucleotide sequence ID" value="NZ_PXZH01000001.1"/>
</dbReference>
<dbReference type="OrthoDB" id="9783269at2"/>
<evidence type="ECO:0000256" key="2">
    <source>
        <dbReference type="PIRSR" id="PIRSR613078-2"/>
    </source>
</evidence>
<accession>A0A429Z9B2</accession>
<name>A0A429Z9B2_9ENTE</name>
<dbReference type="AlphaFoldDB" id="A0A429Z9B2"/>